<keyword evidence="1" id="KW-0805">Transcription regulation</keyword>
<organism evidence="6 7">
    <name type="scientific">Streptomyces buecherae</name>
    <dbReference type="NCBI Taxonomy" id="2763006"/>
    <lineage>
        <taxon>Bacteria</taxon>
        <taxon>Bacillati</taxon>
        <taxon>Actinomycetota</taxon>
        <taxon>Actinomycetes</taxon>
        <taxon>Kitasatosporales</taxon>
        <taxon>Streptomycetaceae</taxon>
        <taxon>Streptomyces</taxon>
    </lineage>
</organism>
<keyword evidence="2 4" id="KW-0238">DNA-binding</keyword>
<gene>
    <name evidence="6" type="ORF">HUT08_31895</name>
</gene>
<dbReference type="Proteomes" id="UP000509303">
    <property type="component" value="Chromosome"/>
</dbReference>
<evidence type="ECO:0000256" key="3">
    <source>
        <dbReference type="ARBA" id="ARBA00023163"/>
    </source>
</evidence>
<evidence type="ECO:0000256" key="1">
    <source>
        <dbReference type="ARBA" id="ARBA00023015"/>
    </source>
</evidence>
<dbReference type="PROSITE" id="PS50977">
    <property type="entry name" value="HTH_TETR_2"/>
    <property type="match status" value="1"/>
</dbReference>
<protein>
    <submittedName>
        <fullName evidence="6">TetR/AcrR family transcriptional regulator</fullName>
    </submittedName>
</protein>
<feature type="domain" description="HTH tetR-type" evidence="5">
    <location>
        <begin position="14"/>
        <end position="74"/>
    </location>
</feature>
<dbReference type="InterPro" id="IPR011075">
    <property type="entry name" value="TetR_C"/>
</dbReference>
<dbReference type="InterPro" id="IPR001647">
    <property type="entry name" value="HTH_TetR"/>
</dbReference>
<dbReference type="Gene3D" id="1.10.10.60">
    <property type="entry name" value="Homeodomain-like"/>
    <property type="match status" value="1"/>
</dbReference>
<dbReference type="Pfam" id="PF16925">
    <property type="entry name" value="TetR_C_13"/>
    <property type="match status" value="1"/>
</dbReference>
<evidence type="ECO:0000256" key="2">
    <source>
        <dbReference type="ARBA" id="ARBA00023125"/>
    </source>
</evidence>
<dbReference type="EMBL" id="CP054929">
    <property type="protein sequence ID" value="QKW53386.1"/>
    <property type="molecule type" value="Genomic_DNA"/>
</dbReference>
<feature type="DNA-binding region" description="H-T-H motif" evidence="4">
    <location>
        <begin position="37"/>
        <end position="56"/>
    </location>
</feature>
<evidence type="ECO:0000259" key="5">
    <source>
        <dbReference type="PROSITE" id="PS50977"/>
    </source>
</evidence>
<name>A0A7H8NG70_9ACTN</name>
<accession>A0A7H8NG70</accession>
<keyword evidence="7" id="KW-1185">Reference proteome</keyword>
<sequence>MTTTHPDGRIERGNQTRRLVLERAVNIASVEGLEGLSLGRLAGELQLSKSGVFALFGSKEELQLATVRTAIKIYVEHVVRPARDLPPGIGQIWRLCANWLTYSEQRVFPGGCFFYSVSAEYDAREGKVRDAVTAAHGNWFSLLEGVIADAREVGEVRTDTDIPQLAFELVALLETANAESVLHHNFACYQRATNGIRNRLLSVATDPTLLPDTP</sequence>
<dbReference type="RefSeq" id="WP_176165092.1">
    <property type="nucleotide sequence ID" value="NZ_CP054929.1"/>
</dbReference>
<dbReference type="Gene3D" id="1.10.357.10">
    <property type="entry name" value="Tetracycline Repressor, domain 2"/>
    <property type="match status" value="1"/>
</dbReference>
<proteinExistence type="predicted"/>
<dbReference type="GO" id="GO:0003677">
    <property type="term" value="F:DNA binding"/>
    <property type="evidence" value="ECO:0007669"/>
    <property type="project" value="UniProtKB-UniRule"/>
</dbReference>
<reference evidence="6 7" key="1">
    <citation type="submission" date="2020-06" db="EMBL/GenBank/DDBJ databases">
        <title>Genome mining for natural products.</title>
        <authorList>
            <person name="Zhang B."/>
            <person name="Shi J."/>
            <person name="Ge H."/>
        </authorList>
    </citation>
    <scope>NUCLEOTIDE SEQUENCE [LARGE SCALE GENOMIC DNA]</scope>
    <source>
        <strain evidence="6 7">NA00687</strain>
    </source>
</reference>
<evidence type="ECO:0000313" key="7">
    <source>
        <dbReference type="Proteomes" id="UP000509303"/>
    </source>
</evidence>
<dbReference type="SUPFAM" id="SSF46689">
    <property type="entry name" value="Homeodomain-like"/>
    <property type="match status" value="1"/>
</dbReference>
<dbReference type="SUPFAM" id="SSF48498">
    <property type="entry name" value="Tetracyclin repressor-like, C-terminal domain"/>
    <property type="match status" value="1"/>
</dbReference>
<dbReference type="AlphaFoldDB" id="A0A7H8NG70"/>
<dbReference type="PANTHER" id="PTHR47506">
    <property type="entry name" value="TRANSCRIPTIONAL REGULATORY PROTEIN"/>
    <property type="match status" value="1"/>
</dbReference>
<dbReference type="InterPro" id="IPR036271">
    <property type="entry name" value="Tet_transcr_reg_TetR-rel_C_sf"/>
</dbReference>
<evidence type="ECO:0000313" key="6">
    <source>
        <dbReference type="EMBL" id="QKW53386.1"/>
    </source>
</evidence>
<evidence type="ECO:0000256" key="4">
    <source>
        <dbReference type="PROSITE-ProRule" id="PRU00335"/>
    </source>
</evidence>
<keyword evidence="3" id="KW-0804">Transcription</keyword>
<dbReference type="InterPro" id="IPR009057">
    <property type="entry name" value="Homeodomain-like_sf"/>
</dbReference>
<dbReference type="PANTHER" id="PTHR47506:SF6">
    <property type="entry name" value="HTH-TYPE TRANSCRIPTIONAL REPRESSOR NEMR"/>
    <property type="match status" value="1"/>
</dbReference>